<dbReference type="PANTHER" id="PTHR43156">
    <property type="entry name" value="STAGE II SPORULATION PROTEIN E-RELATED"/>
    <property type="match status" value="1"/>
</dbReference>
<proteinExistence type="predicted"/>
<dbReference type="SUPFAM" id="SSF81606">
    <property type="entry name" value="PP2C-like"/>
    <property type="match status" value="1"/>
</dbReference>
<dbReference type="InterPro" id="IPR013655">
    <property type="entry name" value="PAS_fold_3"/>
</dbReference>
<feature type="coiled-coil region" evidence="2">
    <location>
        <begin position="278"/>
        <end position="305"/>
    </location>
</feature>
<dbReference type="InterPro" id="IPR003018">
    <property type="entry name" value="GAF"/>
</dbReference>
<reference evidence="5" key="1">
    <citation type="submission" date="2020-02" db="EMBL/GenBank/DDBJ databases">
        <authorList>
            <person name="Meier V. D."/>
        </authorList>
    </citation>
    <scope>NUCLEOTIDE SEQUENCE</scope>
    <source>
        <strain evidence="5">AVDCRST_MAG25</strain>
    </source>
</reference>
<dbReference type="SMART" id="SM00331">
    <property type="entry name" value="PP2C_SIG"/>
    <property type="match status" value="1"/>
</dbReference>
<evidence type="ECO:0000259" key="3">
    <source>
        <dbReference type="PROSITE" id="PS50112"/>
    </source>
</evidence>
<name>A0A6J4RFA8_9ACTN</name>
<dbReference type="SMART" id="SM00065">
    <property type="entry name" value="GAF"/>
    <property type="match status" value="1"/>
</dbReference>
<dbReference type="InterPro" id="IPR000700">
    <property type="entry name" value="PAS-assoc_C"/>
</dbReference>
<dbReference type="Pfam" id="PF01590">
    <property type="entry name" value="GAF"/>
    <property type="match status" value="1"/>
</dbReference>
<dbReference type="InterPro" id="IPR000014">
    <property type="entry name" value="PAS"/>
</dbReference>
<accession>A0A6J4RFA8</accession>
<dbReference type="InterPro" id="IPR052016">
    <property type="entry name" value="Bact_Sigma-Reg"/>
</dbReference>
<dbReference type="SMART" id="SM00086">
    <property type="entry name" value="PAC"/>
    <property type="match status" value="2"/>
</dbReference>
<dbReference type="Pfam" id="PF08447">
    <property type="entry name" value="PAS_3"/>
    <property type="match status" value="1"/>
</dbReference>
<evidence type="ECO:0000259" key="4">
    <source>
        <dbReference type="PROSITE" id="PS50113"/>
    </source>
</evidence>
<dbReference type="PROSITE" id="PS50112">
    <property type="entry name" value="PAS"/>
    <property type="match status" value="2"/>
</dbReference>
<dbReference type="NCBIfam" id="TIGR00229">
    <property type="entry name" value="sensory_box"/>
    <property type="match status" value="2"/>
</dbReference>
<dbReference type="AlphaFoldDB" id="A0A6J4RFA8"/>
<feature type="domain" description="PAS" evidence="3">
    <location>
        <begin position="160"/>
        <end position="231"/>
    </location>
</feature>
<sequence length="735" mass="81548">MGCRMVPMRQYEFYERPGLEQAIGETNAREARRLLDRAIRSSASGVVITDALRPDNPIVYVNPAFELTTGYPAAEVIGQNCRFLQREDRDQQALADLRAAVREGKELRVVLRNYRKDGTLFYNELSVSPVRDEYGRIVNFVGVQDDVTERKRVEEKLAKSEERLRLATQATGLGTWDYDPITDELRWDERCREIFGLPPDARVNYDSSLQMIHAEDRERVARVAEQALDPSNSDEFSTEYRTNGPDGTVRWVVARGRAIFEGGRATRFIGTILDVTERKRDEEERERLLNREKAARGEAETARRRLALQARAGTVLSASLDFKATLARVARLTIPEFADFCLVDVLGEDGSLRQLASAHADPREEDALRELAPYREHDAQSLEDAARVSASVLRAGEAVLLSEAEILASGHRDEAHRALVRRLHPRSSICAPLIARGRTLGTITFARNKPGSRYDPEDLSLAESLAARCASAIDNARLYASQSRVARALQGSLLPTYLPEIPGFEVGLLYLPASEANIGGDFYDLFDVSERREGETGEGRARAWGVAIGDVSGKGPEAAAVLALARYTIRAAAMHRTRPASILTDLNDAMLRHGREREHGKFCTVAYARLVPDEHGAWVSVSRGGHPAPVLLRPDGEVRTIGYAGRAMGIFADPKLTEQDVRMEPGDTLVLFTDGVTEARAPDGTFFGEERLADLLSNSAGLDAEALTARLEEEIRRFQEDDLNDDVAVLVLQAR</sequence>
<dbReference type="Gene3D" id="3.30.450.40">
    <property type="match status" value="1"/>
</dbReference>
<protein>
    <submittedName>
        <fullName evidence="5">Serine phosphatase RsbU, regulator of sigma subunit</fullName>
    </submittedName>
</protein>
<evidence type="ECO:0000313" key="5">
    <source>
        <dbReference type="EMBL" id="CAA9464261.1"/>
    </source>
</evidence>
<dbReference type="SUPFAM" id="SSF55785">
    <property type="entry name" value="PYP-like sensor domain (PAS domain)"/>
    <property type="match status" value="2"/>
</dbReference>
<dbReference type="GO" id="GO:0016791">
    <property type="term" value="F:phosphatase activity"/>
    <property type="evidence" value="ECO:0007669"/>
    <property type="project" value="TreeGrafter"/>
</dbReference>
<feature type="domain" description="PAC" evidence="4">
    <location>
        <begin position="105"/>
        <end position="159"/>
    </location>
</feature>
<dbReference type="EMBL" id="CADCVI010000079">
    <property type="protein sequence ID" value="CAA9464261.1"/>
    <property type="molecule type" value="Genomic_DNA"/>
</dbReference>
<dbReference type="Pfam" id="PF13426">
    <property type="entry name" value="PAS_9"/>
    <property type="match status" value="1"/>
</dbReference>
<keyword evidence="1" id="KW-0378">Hydrolase</keyword>
<dbReference type="Gene3D" id="3.60.40.10">
    <property type="entry name" value="PPM-type phosphatase domain"/>
    <property type="match status" value="1"/>
</dbReference>
<dbReference type="SMART" id="SM00091">
    <property type="entry name" value="PAS"/>
    <property type="match status" value="2"/>
</dbReference>
<dbReference type="CDD" id="cd00130">
    <property type="entry name" value="PAS"/>
    <property type="match status" value="2"/>
</dbReference>
<dbReference type="InterPro" id="IPR035965">
    <property type="entry name" value="PAS-like_dom_sf"/>
</dbReference>
<dbReference type="InterPro" id="IPR001932">
    <property type="entry name" value="PPM-type_phosphatase-like_dom"/>
</dbReference>
<keyword evidence="2" id="KW-0175">Coiled coil</keyword>
<dbReference type="Pfam" id="PF07228">
    <property type="entry name" value="SpoIIE"/>
    <property type="match status" value="1"/>
</dbReference>
<dbReference type="PROSITE" id="PS50113">
    <property type="entry name" value="PAC"/>
    <property type="match status" value="2"/>
</dbReference>
<evidence type="ECO:0000256" key="1">
    <source>
        <dbReference type="ARBA" id="ARBA00022801"/>
    </source>
</evidence>
<dbReference type="SUPFAM" id="SSF55781">
    <property type="entry name" value="GAF domain-like"/>
    <property type="match status" value="1"/>
</dbReference>
<dbReference type="InterPro" id="IPR001610">
    <property type="entry name" value="PAC"/>
</dbReference>
<organism evidence="5">
    <name type="scientific">uncultured Rubrobacteraceae bacterium</name>
    <dbReference type="NCBI Taxonomy" id="349277"/>
    <lineage>
        <taxon>Bacteria</taxon>
        <taxon>Bacillati</taxon>
        <taxon>Actinomycetota</taxon>
        <taxon>Rubrobacteria</taxon>
        <taxon>Rubrobacterales</taxon>
        <taxon>Rubrobacteraceae</taxon>
        <taxon>environmental samples</taxon>
    </lineage>
</organism>
<dbReference type="InterPro" id="IPR029016">
    <property type="entry name" value="GAF-like_dom_sf"/>
</dbReference>
<dbReference type="PANTHER" id="PTHR43156:SF2">
    <property type="entry name" value="STAGE II SPORULATION PROTEIN E"/>
    <property type="match status" value="1"/>
</dbReference>
<dbReference type="InterPro" id="IPR036457">
    <property type="entry name" value="PPM-type-like_dom_sf"/>
</dbReference>
<feature type="domain" description="PAS" evidence="3">
    <location>
        <begin position="31"/>
        <end position="104"/>
    </location>
</feature>
<evidence type="ECO:0000256" key="2">
    <source>
        <dbReference type="SAM" id="Coils"/>
    </source>
</evidence>
<feature type="coiled-coil region" evidence="2">
    <location>
        <begin position="143"/>
        <end position="170"/>
    </location>
</feature>
<feature type="domain" description="PAC" evidence="4">
    <location>
        <begin position="236"/>
        <end position="287"/>
    </location>
</feature>
<gene>
    <name evidence="5" type="ORF">AVDCRST_MAG25-1308</name>
</gene>
<dbReference type="Gene3D" id="3.30.450.20">
    <property type="entry name" value="PAS domain"/>
    <property type="match status" value="2"/>
</dbReference>
<dbReference type="Gene3D" id="2.10.70.100">
    <property type="match status" value="1"/>
</dbReference>